<name>A0A2T8FCU7_9ACTN</name>
<dbReference type="InterPro" id="IPR029063">
    <property type="entry name" value="SAM-dependent_MTases_sf"/>
</dbReference>
<dbReference type="PANTHER" id="PTHR44068:SF11">
    <property type="entry name" value="GERANYL DIPHOSPHATE 2-C-METHYLTRANSFERASE"/>
    <property type="match status" value="1"/>
</dbReference>
<dbReference type="Proteomes" id="UP000246018">
    <property type="component" value="Unassembled WGS sequence"/>
</dbReference>
<comment type="caution">
    <text evidence="2">The sequence shown here is derived from an EMBL/GenBank/DDBJ whole genome shotgun (WGS) entry which is preliminary data.</text>
</comment>
<dbReference type="EMBL" id="QDGZ01000003">
    <property type="protein sequence ID" value="PVG83538.1"/>
    <property type="molecule type" value="Genomic_DNA"/>
</dbReference>
<dbReference type="OrthoDB" id="279734at2"/>
<evidence type="ECO:0000259" key="1">
    <source>
        <dbReference type="Pfam" id="PF13649"/>
    </source>
</evidence>
<dbReference type="AlphaFoldDB" id="A0A2T8FCU7"/>
<reference evidence="2 3" key="1">
    <citation type="submission" date="2018-04" db="EMBL/GenBank/DDBJ databases">
        <title>Genome of Nocardioides gansuensis WSJ-1.</title>
        <authorList>
            <person name="Wu S."/>
            <person name="Wang G."/>
        </authorList>
    </citation>
    <scope>NUCLEOTIDE SEQUENCE [LARGE SCALE GENOMIC DNA]</scope>
    <source>
        <strain evidence="2 3">WSJ-1</strain>
    </source>
</reference>
<protein>
    <submittedName>
        <fullName evidence="2">Class I SAM-dependent methyltransferase</fullName>
    </submittedName>
</protein>
<feature type="domain" description="Methyltransferase" evidence="1">
    <location>
        <begin position="21"/>
        <end position="110"/>
    </location>
</feature>
<dbReference type="CDD" id="cd02440">
    <property type="entry name" value="AdoMet_MTases"/>
    <property type="match status" value="1"/>
</dbReference>
<dbReference type="InterPro" id="IPR041698">
    <property type="entry name" value="Methyltransf_25"/>
</dbReference>
<organism evidence="2 3">
    <name type="scientific">Nocardioides gansuensis</name>
    <dbReference type="NCBI Taxonomy" id="2138300"/>
    <lineage>
        <taxon>Bacteria</taxon>
        <taxon>Bacillati</taxon>
        <taxon>Actinomycetota</taxon>
        <taxon>Actinomycetes</taxon>
        <taxon>Propionibacteriales</taxon>
        <taxon>Nocardioidaceae</taxon>
        <taxon>Nocardioides</taxon>
    </lineage>
</organism>
<dbReference type="GO" id="GO:0008168">
    <property type="term" value="F:methyltransferase activity"/>
    <property type="evidence" value="ECO:0007669"/>
    <property type="project" value="UniProtKB-KW"/>
</dbReference>
<keyword evidence="2" id="KW-0808">Transferase</keyword>
<dbReference type="SUPFAM" id="SSF53335">
    <property type="entry name" value="S-adenosyl-L-methionine-dependent methyltransferases"/>
    <property type="match status" value="1"/>
</dbReference>
<dbReference type="Pfam" id="PF13649">
    <property type="entry name" value="Methyltransf_25"/>
    <property type="match status" value="1"/>
</dbReference>
<dbReference type="PANTHER" id="PTHR44068">
    <property type="entry name" value="ZGC:194242"/>
    <property type="match status" value="1"/>
</dbReference>
<gene>
    <name evidence="2" type="ORF">DDE18_09020</name>
</gene>
<evidence type="ECO:0000313" key="2">
    <source>
        <dbReference type="EMBL" id="PVG83538.1"/>
    </source>
</evidence>
<evidence type="ECO:0000313" key="3">
    <source>
        <dbReference type="Proteomes" id="UP000246018"/>
    </source>
</evidence>
<dbReference type="Gene3D" id="3.40.50.150">
    <property type="entry name" value="Vaccinia Virus protein VP39"/>
    <property type="match status" value="1"/>
</dbReference>
<accession>A0A2T8FCU7</accession>
<keyword evidence="3" id="KW-1185">Reference proteome</keyword>
<proteinExistence type="predicted"/>
<sequence>MGAGEIRTLAARAGIGPGTTVLDLCCGVAGPGRLITAELGCTYLGIDASASALHLARERAAGLSCRFEAARLPPVPRGQFDVVLLLETMLAFPDKDALLRGIAAALRPGGRFAFTVEEGEPLTGAERAAMPDADTVWLVPLGELEGALERAGFEVRWIEDWTQAHRLTADALTAAYGADAPAIATAVGMRAVEELVAAHRLWSSWLSAGRVRKYAVVAERVA</sequence>
<dbReference type="InterPro" id="IPR050447">
    <property type="entry name" value="Erg6_SMT_methyltransf"/>
</dbReference>
<dbReference type="GO" id="GO:0032259">
    <property type="term" value="P:methylation"/>
    <property type="evidence" value="ECO:0007669"/>
    <property type="project" value="UniProtKB-KW"/>
</dbReference>
<keyword evidence="2" id="KW-0489">Methyltransferase</keyword>